<gene>
    <name evidence="2" type="ORF">RJ640_019147</name>
</gene>
<dbReference type="GO" id="GO:0016787">
    <property type="term" value="F:hydrolase activity"/>
    <property type="evidence" value="ECO:0007669"/>
    <property type="project" value="UniProtKB-ARBA"/>
</dbReference>
<dbReference type="EMBL" id="JAVXUO010001480">
    <property type="protein sequence ID" value="KAK2981927.1"/>
    <property type="molecule type" value="Genomic_DNA"/>
</dbReference>
<keyword evidence="3" id="KW-1185">Reference proteome</keyword>
<dbReference type="InterPro" id="IPR000073">
    <property type="entry name" value="AB_hydrolase_1"/>
</dbReference>
<dbReference type="Proteomes" id="UP001187471">
    <property type="component" value="Unassembled WGS sequence"/>
</dbReference>
<sequence length="480" mass="54435">MAVRGISTRSALTLTGKVINDVVSFIVFSFLDVFDILLCYVYKVIDFLIEAEWKPCYCSSAKEAITSSGKILVSEQGESKIVRLTSSKLQLEEISDTLYTRPSLVSDISKSTVNELKRLKVESSTTMIQQPREKIKKGTVRSTYTINSTIVEMLQGKIGAQRSRPAPRWSDCDCKTCNSWSSSAKETLFVHAEGPKDNVQEDVLFIHGFISSAAFWTETLFPNFSKSTKSAYRLFAFDLLGFGRSPKPIDSLYTIREHLDMIERSVLEPHKVKSFHIVAHSLGCILALALAVKHPGSVKSLTLLAPPYFPAPKGEQATQYVMRKVAPRRVWPLIAFGASMACWYEHISRTICLLICKNHRVWEFLTKLITRNRMKTYLIDGFCCHTHNAAWHTLHNIICGTAGRIEGYLDTVANCLKCEVNIFHGRDDELIPVECSYNVQNRIPRAKVKVFEKKDHITVIVGNQKEFARKLEEIWRRARD</sequence>
<dbReference type="AlphaFoldDB" id="A0AA88R6A7"/>
<evidence type="ECO:0000313" key="2">
    <source>
        <dbReference type="EMBL" id="KAK2981927.1"/>
    </source>
</evidence>
<evidence type="ECO:0000313" key="3">
    <source>
        <dbReference type="Proteomes" id="UP001187471"/>
    </source>
</evidence>
<dbReference type="PANTHER" id="PTHR43689:SF9">
    <property type="entry name" value="LYSOPHOSPHOLIPASE BODYGUARD 3-RELATED"/>
    <property type="match status" value="1"/>
</dbReference>
<dbReference type="InterPro" id="IPR029058">
    <property type="entry name" value="AB_hydrolase_fold"/>
</dbReference>
<evidence type="ECO:0000259" key="1">
    <source>
        <dbReference type="Pfam" id="PF00561"/>
    </source>
</evidence>
<accession>A0AA88R6A7</accession>
<dbReference type="PANTHER" id="PTHR43689">
    <property type="entry name" value="HYDROLASE"/>
    <property type="match status" value="1"/>
</dbReference>
<reference evidence="2" key="1">
    <citation type="submission" date="2022-12" db="EMBL/GenBank/DDBJ databases">
        <title>Draft genome assemblies for two species of Escallonia (Escalloniales).</title>
        <authorList>
            <person name="Chanderbali A."/>
            <person name="Dervinis C."/>
            <person name="Anghel I."/>
            <person name="Soltis D."/>
            <person name="Soltis P."/>
            <person name="Zapata F."/>
        </authorList>
    </citation>
    <scope>NUCLEOTIDE SEQUENCE</scope>
    <source>
        <strain evidence="2">UCBG92.1500</strain>
        <tissue evidence="2">Leaf</tissue>
    </source>
</reference>
<comment type="caution">
    <text evidence="2">The sequence shown here is derived from an EMBL/GenBank/DDBJ whole genome shotgun (WGS) entry which is preliminary data.</text>
</comment>
<dbReference type="SUPFAM" id="SSF53474">
    <property type="entry name" value="alpha/beta-Hydrolases"/>
    <property type="match status" value="1"/>
</dbReference>
<organism evidence="2 3">
    <name type="scientific">Escallonia rubra</name>
    <dbReference type="NCBI Taxonomy" id="112253"/>
    <lineage>
        <taxon>Eukaryota</taxon>
        <taxon>Viridiplantae</taxon>
        <taxon>Streptophyta</taxon>
        <taxon>Embryophyta</taxon>
        <taxon>Tracheophyta</taxon>
        <taxon>Spermatophyta</taxon>
        <taxon>Magnoliopsida</taxon>
        <taxon>eudicotyledons</taxon>
        <taxon>Gunneridae</taxon>
        <taxon>Pentapetalae</taxon>
        <taxon>asterids</taxon>
        <taxon>campanulids</taxon>
        <taxon>Escalloniales</taxon>
        <taxon>Escalloniaceae</taxon>
        <taxon>Escallonia</taxon>
    </lineage>
</organism>
<feature type="domain" description="AB hydrolase-1" evidence="1">
    <location>
        <begin position="203"/>
        <end position="461"/>
    </location>
</feature>
<name>A0AA88R6A7_9ASTE</name>
<proteinExistence type="predicted"/>
<dbReference type="Pfam" id="PF00561">
    <property type="entry name" value="Abhydrolase_1"/>
    <property type="match status" value="1"/>
</dbReference>
<dbReference type="PRINTS" id="PR00111">
    <property type="entry name" value="ABHYDROLASE"/>
</dbReference>
<protein>
    <recommendedName>
        <fullName evidence="1">AB hydrolase-1 domain-containing protein</fullName>
    </recommendedName>
</protein>
<dbReference type="Gene3D" id="3.40.50.1820">
    <property type="entry name" value="alpha/beta hydrolase"/>
    <property type="match status" value="1"/>
</dbReference>